<keyword evidence="11" id="KW-1185">Reference proteome</keyword>
<dbReference type="EMBL" id="CP089983">
    <property type="protein sequence ID" value="WXB07457.1"/>
    <property type="molecule type" value="Genomic_DNA"/>
</dbReference>
<dbReference type="PANTHER" id="PTHR30566">
    <property type="entry name" value="YNAI-RELATED MECHANOSENSITIVE ION CHANNEL"/>
    <property type="match status" value="1"/>
</dbReference>
<keyword evidence="3 7" id="KW-0812">Transmembrane</keyword>
<accession>A0ABZ2L9L0</accession>
<evidence type="ECO:0000256" key="3">
    <source>
        <dbReference type="ARBA" id="ARBA00022692"/>
    </source>
</evidence>
<feature type="region of interest" description="Disordered" evidence="6">
    <location>
        <begin position="519"/>
        <end position="540"/>
    </location>
</feature>
<feature type="signal peptide" evidence="8">
    <location>
        <begin position="1"/>
        <end position="25"/>
    </location>
</feature>
<feature type="domain" description="Mechanosensitive ion channel MscS" evidence="9">
    <location>
        <begin position="355"/>
        <end position="421"/>
    </location>
</feature>
<organism evidence="10 11">
    <name type="scientific">Pendulispora rubella</name>
    <dbReference type="NCBI Taxonomy" id="2741070"/>
    <lineage>
        <taxon>Bacteria</taxon>
        <taxon>Pseudomonadati</taxon>
        <taxon>Myxococcota</taxon>
        <taxon>Myxococcia</taxon>
        <taxon>Myxococcales</taxon>
        <taxon>Sorangiineae</taxon>
        <taxon>Pendulisporaceae</taxon>
        <taxon>Pendulispora</taxon>
    </lineage>
</organism>
<dbReference type="Proteomes" id="UP001374803">
    <property type="component" value="Chromosome"/>
</dbReference>
<feature type="transmembrane region" description="Helical" evidence="7">
    <location>
        <begin position="333"/>
        <end position="352"/>
    </location>
</feature>
<evidence type="ECO:0000256" key="8">
    <source>
        <dbReference type="SAM" id="SignalP"/>
    </source>
</evidence>
<feature type="chain" id="PRO_5047157166" evidence="8">
    <location>
        <begin position="26"/>
        <end position="540"/>
    </location>
</feature>
<sequence>MPALRLFSFVWLFLLSLFSFGVAYAGPNDGLPKTNASLDRATPQRTMRGFLEAAHHGDYDLAANYLDLHAIPRIKQSTDGPELARKLAYVLDRKLAVDPDKLPDEAEAKDATVGNIIAEDETVPVTLARARFNDGVWRWLISRGTVAMIPALYAAYGPSEWADRFPPWLTRTTFLGNALWQWLGLVLLGVLGYAAARGTGALFIWLAQRFALRTKTSADNALVETARRPLRGVLFVVIVKELLSELHLTASVYDAIQHIAYTWLVISVAWFVIRAISIGADWAEERMPSGSQLEMKHRAVQTQLELLRRVASVVIVIVAIAVGLMQFEFVRNVGVSLLASAGVAGIALGLAAQKSLSGIIAGIQLSLSQPMRIGDQVVVEKEVGFIEEINLTYVVARLWDERRLVIPMTRFLEQPFENWTRNTTEILGTAFLYVDFATPVDKLRIELRRICEGSNNWDQRLCVLQVTDTTERRMVLRCLVSAANASRAFDLRCEIREGLIAFMQTLDGGRYLGNPRTDIRLVPEEPEPPKEEQRELELPV</sequence>
<gene>
    <name evidence="10" type="ORF">LVJ94_09445</name>
</gene>
<evidence type="ECO:0000256" key="4">
    <source>
        <dbReference type="ARBA" id="ARBA00022989"/>
    </source>
</evidence>
<evidence type="ECO:0000256" key="7">
    <source>
        <dbReference type="SAM" id="Phobius"/>
    </source>
</evidence>
<evidence type="ECO:0000256" key="5">
    <source>
        <dbReference type="ARBA" id="ARBA00023136"/>
    </source>
</evidence>
<proteinExistence type="inferred from homology"/>
<keyword evidence="4 7" id="KW-1133">Transmembrane helix</keyword>
<evidence type="ECO:0000256" key="1">
    <source>
        <dbReference type="ARBA" id="ARBA00004141"/>
    </source>
</evidence>
<comment type="similarity">
    <text evidence="2">Belongs to the MscS (TC 1.A.23) family.</text>
</comment>
<feature type="transmembrane region" description="Helical" evidence="7">
    <location>
        <begin position="306"/>
        <end position="327"/>
    </location>
</feature>
<evidence type="ECO:0000259" key="9">
    <source>
        <dbReference type="Pfam" id="PF00924"/>
    </source>
</evidence>
<keyword evidence="8" id="KW-0732">Signal</keyword>
<dbReference type="InterPro" id="IPR006685">
    <property type="entry name" value="MscS_channel_2nd"/>
</dbReference>
<evidence type="ECO:0000313" key="11">
    <source>
        <dbReference type="Proteomes" id="UP001374803"/>
    </source>
</evidence>
<dbReference type="InterPro" id="IPR011014">
    <property type="entry name" value="MscS_channel_TM-2"/>
</dbReference>
<dbReference type="InterPro" id="IPR010920">
    <property type="entry name" value="LSM_dom_sf"/>
</dbReference>
<name>A0ABZ2L9L0_9BACT</name>
<comment type="subcellular location">
    <subcellularLocation>
        <location evidence="1">Membrane</location>
        <topology evidence="1">Multi-pass membrane protein</topology>
    </subcellularLocation>
</comment>
<feature type="transmembrane region" description="Helical" evidence="7">
    <location>
        <begin position="179"/>
        <end position="207"/>
    </location>
</feature>
<dbReference type="SUPFAM" id="SSF50182">
    <property type="entry name" value="Sm-like ribonucleoproteins"/>
    <property type="match status" value="1"/>
</dbReference>
<reference evidence="10" key="1">
    <citation type="submission" date="2021-12" db="EMBL/GenBank/DDBJ databases">
        <title>Discovery of the Pendulisporaceae a myxobacterial family with distinct sporulation behavior and unique specialized metabolism.</title>
        <authorList>
            <person name="Garcia R."/>
            <person name="Popoff A."/>
            <person name="Bader C.D."/>
            <person name="Loehr J."/>
            <person name="Walesch S."/>
            <person name="Walt C."/>
            <person name="Boldt J."/>
            <person name="Bunk B."/>
            <person name="Haeckl F.J.F.P.J."/>
            <person name="Gunesch A.P."/>
            <person name="Birkelbach J."/>
            <person name="Nuebel U."/>
            <person name="Pietschmann T."/>
            <person name="Bach T."/>
            <person name="Mueller R."/>
        </authorList>
    </citation>
    <scope>NUCLEOTIDE SEQUENCE</scope>
    <source>
        <strain evidence="10">MSr11367</strain>
    </source>
</reference>
<dbReference type="Pfam" id="PF00924">
    <property type="entry name" value="MS_channel_2nd"/>
    <property type="match status" value="1"/>
</dbReference>
<evidence type="ECO:0000256" key="6">
    <source>
        <dbReference type="SAM" id="MobiDB-lite"/>
    </source>
</evidence>
<evidence type="ECO:0000313" key="10">
    <source>
        <dbReference type="EMBL" id="WXB07457.1"/>
    </source>
</evidence>
<evidence type="ECO:0000256" key="2">
    <source>
        <dbReference type="ARBA" id="ARBA00008017"/>
    </source>
</evidence>
<dbReference type="PANTHER" id="PTHR30566:SF25">
    <property type="entry name" value="INNER MEMBRANE PROTEIN"/>
    <property type="match status" value="1"/>
</dbReference>
<feature type="transmembrane region" description="Helical" evidence="7">
    <location>
        <begin position="259"/>
        <end position="277"/>
    </location>
</feature>
<protein>
    <submittedName>
        <fullName evidence="10">Mechanosensitive ion channel family protein</fullName>
    </submittedName>
</protein>
<dbReference type="Gene3D" id="2.30.30.60">
    <property type="match status" value="1"/>
</dbReference>
<dbReference type="SUPFAM" id="SSF82861">
    <property type="entry name" value="Mechanosensitive channel protein MscS (YggB), transmembrane region"/>
    <property type="match status" value="1"/>
</dbReference>
<keyword evidence="5 7" id="KW-0472">Membrane</keyword>
<dbReference type="InterPro" id="IPR023408">
    <property type="entry name" value="MscS_beta-dom_sf"/>
</dbReference>
<dbReference type="RefSeq" id="WP_394837118.1">
    <property type="nucleotide sequence ID" value="NZ_CP089929.1"/>
</dbReference>
<dbReference type="Gene3D" id="1.10.287.1260">
    <property type="match status" value="1"/>
</dbReference>